<evidence type="ECO:0000256" key="3">
    <source>
        <dbReference type="ARBA" id="ARBA00022840"/>
    </source>
</evidence>
<gene>
    <name evidence="5" type="ORF">HUE57_12410</name>
</gene>
<dbReference type="SMART" id="SM00382">
    <property type="entry name" value="AAA"/>
    <property type="match status" value="1"/>
</dbReference>
<dbReference type="AlphaFoldDB" id="A0A6N0I0W7"/>
<dbReference type="PROSITE" id="PS00662">
    <property type="entry name" value="T2SP_E"/>
    <property type="match status" value="1"/>
</dbReference>
<name>A0A6N0I0W7_9GAMM</name>
<sequence>MFFVVRSRSQLRIGRRRRLSGLTALTSPPWRSAEEEHAKKQTGKQAVNDDVELVAEEAFDALDDNAAPVIKLVNQIIVDAYNSDVSDIHIEPGKGDDDASVRYRVDGICNLHLTLPANYVPAIVSRIKVMSSLDISERRLPQDGKLKVKIRDKMIELRIATLPTVNGEGVVMRILAASEPLPISRLNLSERNHDRLIEGVSQPHGIFLVVGPTGSGKTTTLHAVLGHLNKPDRKIWTAEDPVEITQKGLSQVQVKPKIGLTFAAALRSFLRADPDIIMIGEMRDAETAEAGIEASLTGHLVLSTLHTNSAPETITRLLDIGLNAINFSDALNGVLAQRLVRTLCPKCKTTSAATDEEYNHLQLLYGKEQFSELGYEREGLELHRAVGCKACSNTGYRGRTGVHELLIASPEIKEMIYHGATASEIRDRAVEEGMRTLLQDGVWKLLKGDTDLEQLKRIVSD</sequence>
<evidence type="ECO:0000256" key="2">
    <source>
        <dbReference type="ARBA" id="ARBA00022741"/>
    </source>
</evidence>
<evidence type="ECO:0000313" key="5">
    <source>
        <dbReference type="EMBL" id="QKQ28258.1"/>
    </source>
</evidence>
<dbReference type="GO" id="GO:0005524">
    <property type="term" value="F:ATP binding"/>
    <property type="evidence" value="ECO:0007669"/>
    <property type="project" value="UniProtKB-KW"/>
</dbReference>
<dbReference type="GO" id="GO:0016887">
    <property type="term" value="F:ATP hydrolysis activity"/>
    <property type="evidence" value="ECO:0007669"/>
    <property type="project" value="TreeGrafter"/>
</dbReference>
<comment type="similarity">
    <text evidence="1">Belongs to the GSP E family.</text>
</comment>
<organism evidence="5 6">
    <name type="scientific">Candidatus Reidiella endopervernicosa</name>
    <dbReference type="NCBI Taxonomy" id="2738883"/>
    <lineage>
        <taxon>Bacteria</taxon>
        <taxon>Pseudomonadati</taxon>
        <taxon>Pseudomonadota</taxon>
        <taxon>Gammaproteobacteria</taxon>
        <taxon>Candidatus Reidiella</taxon>
    </lineage>
</organism>
<reference evidence="5 6" key="1">
    <citation type="submission" date="2020-05" db="EMBL/GenBank/DDBJ databases">
        <title>Horizontal transmission and recombination maintain forever young bacterial symbiont genomes.</title>
        <authorList>
            <person name="Russell S.L."/>
            <person name="Pepper-Tunick E."/>
            <person name="Svedberg J."/>
            <person name="Byrne A."/>
            <person name="Ruelas Castillo J."/>
            <person name="Vollmers C."/>
            <person name="Beinart R.A."/>
            <person name="Corbett-Detig R."/>
        </authorList>
    </citation>
    <scope>NUCLEOTIDE SEQUENCE [LARGE SCALE GENOMIC DNA]</scope>
    <source>
        <strain evidence="5">Santa_Monica_outfall</strain>
    </source>
</reference>
<keyword evidence="3" id="KW-0067">ATP-binding</keyword>
<dbReference type="SUPFAM" id="SSF52540">
    <property type="entry name" value="P-loop containing nucleoside triphosphate hydrolases"/>
    <property type="match status" value="1"/>
</dbReference>
<dbReference type="Gene3D" id="3.30.450.90">
    <property type="match status" value="1"/>
</dbReference>
<dbReference type="InterPro" id="IPR001482">
    <property type="entry name" value="T2SS/T4SS_dom"/>
</dbReference>
<dbReference type="GO" id="GO:0005886">
    <property type="term" value="C:plasma membrane"/>
    <property type="evidence" value="ECO:0007669"/>
    <property type="project" value="TreeGrafter"/>
</dbReference>
<protein>
    <submittedName>
        <fullName evidence="5">Type II/IV secretion system protein</fullName>
    </submittedName>
</protein>
<proteinExistence type="inferred from homology"/>
<dbReference type="Pfam" id="PF00437">
    <property type="entry name" value="T2SSE"/>
    <property type="match status" value="1"/>
</dbReference>
<dbReference type="CDD" id="cd01129">
    <property type="entry name" value="PulE-GspE-like"/>
    <property type="match status" value="1"/>
</dbReference>
<evidence type="ECO:0000259" key="4">
    <source>
        <dbReference type="PROSITE" id="PS00662"/>
    </source>
</evidence>
<keyword evidence="2" id="KW-0547">Nucleotide-binding</keyword>
<accession>A0A6N0I0W7</accession>
<keyword evidence="6" id="KW-1185">Reference proteome</keyword>
<dbReference type="KEGG" id="rev:HUE57_12410"/>
<dbReference type="PANTHER" id="PTHR30258:SF1">
    <property type="entry name" value="PROTEIN TRANSPORT PROTEIN HOFB HOMOLOG"/>
    <property type="match status" value="1"/>
</dbReference>
<dbReference type="Gene3D" id="3.40.50.300">
    <property type="entry name" value="P-loop containing nucleotide triphosphate hydrolases"/>
    <property type="match status" value="1"/>
</dbReference>
<dbReference type="PANTHER" id="PTHR30258">
    <property type="entry name" value="TYPE II SECRETION SYSTEM PROTEIN GSPE-RELATED"/>
    <property type="match status" value="1"/>
</dbReference>
<evidence type="ECO:0000256" key="1">
    <source>
        <dbReference type="ARBA" id="ARBA00006611"/>
    </source>
</evidence>
<feature type="domain" description="Bacterial type II secretion system protein E" evidence="4">
    <location>
        <begin position="270"/>
        <end position="284"/>
    </location>
</feature>
<dbReference type="InterPro" id="IPR027417">
    <property type="entry name" value="P-loop_NTPase"/>
</dbReference>
<evidence type="ECO:0000313" key="6">
    <source>
        <dbReference type="Proteomes" id="UP000509658"/>
    </source>
</evidence>
<dbReference type="Proteomes" id="UP000509658">
    <property type="component" value="Chromosome"/>
</dbReference>
<dbReference type="InterPro" id="IPR003593">
    <property type="entry name" value="AAA+_ATPase"/>
</dbReference>
<dbReference type="EMBL" id="CP054491">
    <property type="protein sequence ID" value="QKQ28258.1"/>
    <property type="molecule type" value="Genomic_DNA"/>
</dbReference>